<keyword evidence="2" id="KW-1185">Reference proteome</keyword>
<dbReference type="EMBL" id="CP007806">
    <property type="protein sequence ID" value="AIG26937.1"/>
    <property type="molecule type" value="Genomic_DNA"/>
</dbReference>
<proteinExistence type="predicted"/>
<protein>
    <submittedName>
        <fullName evidence="1">Uncharacterized protein</fullName>
    </submittedName>
</protein>
<name>A0A075R320_BRELA</name>
<gene>
    <name evidence="1" type="ORF">BRLA_c026180</name>
</gene>
<dbReference type="AlphaFoldDB" id="A0A075R320"/>
<evidence type="ECO:0000313" key="2">
    <source>
        <dbReference type="Proteomes" id="UP000005850"/>
    </source>
</evidence>
<sequence>MIWYGDDKALLEQMEEGMTLEDTFMKLMSE</sequence>
<reference evidence="1 2" key="1">
    <citation type="journal article" date="2011" name="J. Bacteriol.">
        <title>Genome sequence of Brevibacillus laterosporus LMG 15441, a pathogen of invertebrates.</title>
        <authorList>
            <person name="Djukic M."/>
            <person name="Poehlein A."/>
            <person name="Thurmer A."/>
            <person name="Daniel R."/>
        </authorList>
    </citation>
    <scope>NUCLEOTIDE SEQUENCE [LARGE SCALE GENOMIC DNA]</scope>
    <source>
        <strain evidence="1 2">LMG 15441</strain>
    </source>
</reference>
<dbReference type="KEGG" id="blr:BRLA_c026180"/>
<dbReference type="Proteomes" id="UP000005850">
    <property type="component" value="Chromosome"/>
</dbReference>
<organism evidence="1 2">
    <name type="scientific">Brevibacillus laterosporus LMG 15441</name>
    <dbReference type="NCBI Taxonomy" id="1042163"/>
    <lineage>
        <taxon>Bacteria</taxon>
        <taxon>Bacillati</taxon>
        <taxon>Bacillota</taxon>
        <taxon>Bacilli</taxon>
        <taxon>Bacillales</taxon>
        <taxon>Paenibacillaceae</taxon>
        <taxon>Brevibacillus</taxon>
    </lineage>
</organism>
<dbReference type="HOGENOM" id="CLU_3402446_0_0_9"/>
<accession>A0A075R320</accession>
<evidence type="ECO:0000313" key="1">
    <source>
        <dbReference type="EMBL" id="AIG26937.1"/>
    </source>
</evidence>